<proteinExistence type="predicted"/>
<dbReference type="AlphaFoldDB" id="A0A1X7SX00"/>
<evidence type="ECO:0000259" key="1">
    <source>
        <dbReference type="Pfam" id="PF21787"/>
    </source>
</evidence>
<evidence type="ECO:0000259" key="2">
    <source>
        <dbReference type="Pfam" id="PF21788"/>
    </source>
</evidence>
<accession>A0A1X7SX00</accession>
<feature type="domain" description="Transposable element P transposase-like RNase H" evidence="1">
    <location>
        <begin position="24"/>
        <end position="129"/>
    </location>
</feature>
<dbReference type="InParanoid" id="A0A1X7SX00"/>
<dbReference type="OrthoDB" id="5972980at2759"/>
<dbReference type="Pfam" id="PF21788">
    <property type="entry name" value="TNP-like_GBD"/>
    <property type="match status" value="1"/>
</dbReference>
<dbReference type="Pfam" id="PF21787">
    <property type="entry name" value="TNP-like_RNaseH_N"/>
    <property type="match status" value="1"/>
</dbReference>
<protein>
    <recommendedName>
        <fullName evidence="4">Transposable element P transposase</fullName>
    </recommendedName>
</protein>
<organism evidence="3">
    <name type="scientific">Amphimedon queenslandica</name>
    <name type="common">Sponge</name>
    <dbReference type="NCBI Taxonomy" id="400682"/>
    <lineage>
        <taxon>Eukaryota</taxon>
        <taxon>Metazoa</taxon>
        <taxon>Porifera</taxon>
        <taxon>Demospongiae</taxon>
        <taxon>Heteroscleromorpha</taxon>
        <taxon>Haplosclerida</taxon>
        <taxon>Niphatidae</taxon>
        <taxon>Amphimedon</taxon>
    </lineage>
</organism>
<dbReference type="EnsemblMetazoa" id="Aqu2.1.06502_001">
    <property type="protein sequence ID" value="Aqu2.1.06502_001"/>
    <property type="gene ID" value="Aqu2.1.06502"/>
</dbReference>
<name>A0A1X7SX00_AMPQE</name>
<reference evidence="3" key="1">
    <citation type="submission" date="2017-05" db="UniProtKB">
        <authorList>
            <consortium name="EnsemblMetazoa"/>
        </authorList>
    </citation>
    <scope>IDENTIFICATION</scope>
</reference>
<feature type="domain" description="Transposable element P transposase-like GTP-binding insertion" evidence="2">
    <location>
        <begin position="161"/>
        <end position="270"/>
    </location>
</feature>
<dbReference type="InterPro" id="IPR048365">
    <property type="entry name" value="TNP-like_RNaseH_N"/>
</dbReference>
<evidence type="ECO:0008006" key="4">
    <source>
        <dbReference type="Google" id="ProtNLM"/>
    </source>
</evidence>
<dbReference type="InterPro" id="IPR048366">
    <property type="entry name" value="TNP-like_GBD"/>
</dbReference>
<evidence type="ECO:0000313" key="3">
    <source>
        <dbReference type="EnsemblMetazoa" id="Aqu2.1.06502_001"/>
    </source>
</evidence>
<sequence length="288" mass="33353">MNVKKETEMLSFCLTKCISEKIWRFDKNTGELIGFTSLGDISNQLESVVNSPNDSDLPPELLSNSMMTFMVKGLFSRLEFPYVYFPSRNVTGYLLFGPFWEAIGRLERNEFHVLGSTSDGASINRRLIRLHSERRYLIHKTLNPYVTDNTRCFFFFSDPPHLLKTVRNCWASPTRNLWKDGKEISWDHLKDIYSRSRSESGLILLPRLKYEHLNLTNFSKMRVDLAANVLSESVSKALTLYGGEAAQETAHFVDIFDKFFDCLNVGNFTDGKRQKEDISKSILFWKRL</sequence>